<dbReference type="EMBL" id="JAIWYP010000008">
    <property type="protein sequence ID" value="KAH3783063.1"/>
    <property type="molecule type" value="Genomic_DNA"/>
</dbReference>
<gene>
    <name evidence="1" type="ORF">DPMN_160991</name>
</gene>
<dbReference type="Proteomes" id="UP000828390">
    <property type="component" value="Unassembled WGS sequence"/>
</dbReference>
<evidence type="ECO:0000313" key="2">
    <source>
        <dbReference type="Proteomes" id="UP000828390"/>
    </source>
</evidence>
<dbReference type="AlphaFoldDB" id="A0A9D4IT25"/>
<keyword evidence="2" id="KW-1185">Reference proteome</keyword>
<proteinExistence type="predicted"/>
<evidence type="ECO:0000313" key="1">
    <source>
        <dbReference type="EMBL" id="KAH3783063.1"/>
    </source>
</evidence>
<comment type="caution">
    <text evidence="1">The sequence shown here is derived from an EMBL/GenBank/DDBJ whole genome shotgun (WGS) entry which is preliminary data.</text>
</comment>
<organism evidence="1 2">
    <name type="scientific">Dreissena polymorpha</name>
    <name type="common">Zebra mussel</name>
    <name type="synonym">Mytilus polymorpha</name>
    <dbReference type="NCBI Taxonomy" id="45954"/>
    <lineage>
        <taxon>Eukaryota</taxon>
        <taxon>Metazoa</taxon>
        <taxon>Spiralia</taxon>
        <taxon>Lophotrochozoa</taxon>
        <taxon>Mollusca</taxon>
        <taxon>Bivalvia</taxon>
        <taxon>Autobranchia</taxon>
        <taxon>Heteroconchia</taxon>
        <taxon>Euheterodonta</taxon>
        <taxon>Imparidentia</taxon>
        <taxon>Neoheterodontei</taxon>
        <taxon>Myida</taxon>
        <taxon>Dreissenoidea</taxon>
        <taxon>Dreissenidae</taxon>
        <taxon>Dreissena</taxon>
    </lineage>
</organism>
<reference evidence="1" key="2">
    <citation type="submission" date="2020-11" db="EMBL/GenBank/DDBJ databases">
        <authorList>
            <person name="McCartney M.A."/>
            <person name="Auch B."/>
            <person name="Kono T."/>
            <person name="Mallez S."/>
            <person name="Becker A."/>
            <person name="Gohl D.M."/>
            <person name="Silverstein K.A.T."/>
            <person name="Koren S."/>
            <person name="Bechman K.B."/>
            <person name="Herman A."/>
            <person name="Abrahante J.E."/>
            <person name="Garbe J."/>
        </authorList>
    </citation>
    <scope>NUCLEOTIDE SEQUENCE</scope>
    <source>
        <strain evidence="1">Duluth1</strain>
        <tissue evidence="1">Whole animal</tissue>
    </source>
</reference>
<reference evidence="1" key="1">
    <citation type="journal article" date="2019" name="bioRxiv">
        <title>The Genome of the Zebra Mussel, Dreissena polymorpha: A Resource for Invasive Species Research.</title>
        <authorList>
            <person name="McCartney M.A."/>
            <person name="Auch B."/>
            <person name="Kono T."/>
            <person name="Mallez S."/>
            <person name="Zhang Y."/>
            <person name="Obille A."/>
            <person name="Becker A."/>
            <person name="Abrahante J.E."/>
            <person name="Garbe J."/>
            <person name="Badalamenti J.P."/>
            <person name="Herman A."/>
            <person name="Mangelson H."/>
            <person name="Liachko I."/>
            <person name="Sullivan S."/>
            <person name="Sone E.D."/>
            <person name="Koren S."/>
            <person name="Silverstein K.A.T."/>
            <person name="Beckman K.B."/>
            <person name="Gohl D.M."/>
        </authorList>
    </citation>
    <scope>NUCLEOTIDE SEQUENCE</scope>
    <source>
        <strain evidence="1">Duluth1</strain>
        <tissue evidence="1">Whole animal</tissue>
    </source>
</reference>
<sequence>MNDFFFGDPNNKLWVGADSRDIVGRPETDLILFGLNSHSITNPHPPGTHMSSSSVQVLRRRSKQVWGHLLAQVLQTKPGGHLEGTEMLESTKL</sequence>
<protein>
    <submittedName>
        <fullName evidence="1">Uncharacterized protein</fullName>
    </submittedName>
</protein>
<accession>A0A9D4IT25</accession>
<name>A0A9D4IT25_DREPO</name>